<dbReference type="PANTHER" id="PTHR47789:SF1">
    <property type="entry name" value="LAS SEVENTEEN-BINDING PROTEIN 5"/>
    <property type="match status" value="1"/>
</dbReference>
<name>A0A9P8P040_9ASCO</name>
<dbReference type="GO" id="GO:0015031">
    <property type="term" value="P:protein transport"/>
    <property type="evidence" value="ECO:0007669"/>
    <property type="project" value="UniProtKB-KW"/>
</dbReference>
<dbReference type="InterPro" id="IPR008942">
    <property type="entry name" value="ENTH_VHS"/>
</dbReference>
<keyword evidence="2" id="KW-0653">Protein transport</keyword>
<evidence type="ECO:0000256" key="3">
    <source>
        <dbReference type="SAM" id="MobiDB-lite"/>
    </source>
</evidence>
<dbReference type="OrthoDB" id="10068368at2759"/>
<sequence>MGFLDNHSYTAVTTLANRTIELSPLDSEDACMEMDLPELLEAIRLQRNSLEPGPVEVARAIRKKLKYGSFKEQYNALKLLELLVANGGTELNQLYHDSKLLDRLKYIIVTRPEVSGVDPRIRKRATQLAVGWRNEHARTGNAGGLFSLASSASVARAVKPKRKVPDFMNDEADETPFEEVYETPENESDDSSHSRRHGSSRSASRLVSSLTNRELDKKYRIPQINYEKETPRIYQTIAEANVLSTTLTNTLKTLEPDELSIHSAKANRDFDNCRAIRRKILRYLQLVNKEELLGALLKCNDDLVRALQLYEEMAEPRDGGETDSLADYETINSERRESSVAPATGTSQSYRSEINEFDPFSDHNEVAVPAEWK</sequence>
<dbReference type="GO" id="GO:0030479">
    <property type="term" value="C:actin cortical patch"/>
    <property type="evidence" value="ECO:0007669"/>
    <property type="project" value="TreeGrafter"/>
</dbReference>
<dbReference type="GO" id="GO:0007015">
    <property type="term" value="P:actin filament organization"/>
    <property type="evidence" value="ECO:0007669"/>
    <property type="project" value="InterPro"/>
</dbReference>
<evidence type="ECO:0000256" key="1">
    <source>
        <dbReference type="ARBA" id="ARBA00022448"/>
    </source>
</evidence>
<dbReference type="AlphaFoldDB" id="A0A9P8P040"/>
<protein>
    <recommendedName>
        <fullName evidence="4">VHS domain-containing protein</fullName>
    </recommendedName>
</protein>
<dbReference type="GO" id="GO:0006897">
    <property type="term" value="P:endocytosis"/>
    <property type="evidence" value="ECO:0007669"/>
    <property type="project" value="InterPro"/>
</dbReference>
<dbReference type="InterPro" id="IPR002014">
    <property type="entry name" value="VHS_dom"/>
</dbReference>
<keyword evidence="1" id="KW-0813">Transport</keyword>
<feature type="compositionally biased region" description="Acidic residues" evidence="3">
    <location>
        <begin position="168"/>
        <end position="189"/>
    </location>
</feature>
<feature type="compositionally biased region" description="Low complexity" evidence="3">
    <location>
        <begin position="200"/>
        <end position="209"/>
    </location>
</feature>
<feature type="domain" description="VHS" evidence="4">
    <location>
        <begin position="20"/>
        <end position="132"/>
    </location>
</feature>
<evidence type="ECO:0000259" key="4">
    <source>
        <dbReference type="PROSITE" id="PS50179"/>
    </source>
</evidence>
<dbReference type="Proteomes" id="UP000788993">
    <property type="component" value="Unassembled WGS sequence"/>
</dbReference>
<evidence type="ECO:0000256" key="2">
    <source>
        <dbReference type="ARBA" id="ARBA00022927"/>
    </source>
</evidence>
<dbReference type="SUPFAM" id="SSF48464">
    <property type="entry name" value="ENTH/VHS domain"/>
    <property type="match status" value="1"/>
</dbReference>
<feature type="region of interest" description="Disordered" evidence="3">
    <location>
        <begin position="314"/>
        <end position="373"/>
    </location>
</feature>
<dbReference type="Gene3D" id="1.20.58.160">
    <property type="match status" value="1"/>
</dbReference>
<dbReference type="PANTHER" id="PTHR47789">
    <property type="entry name" value="LAS SEVENTEEN-BINDING PROTEIN 5"/>
    <property type="match status" value="1"/>
</dbReference>
<dbReference type="Gene3D" id="1.25.40.90">
    <property type="match status" value="1"/>
</dbReference>
<dbReference type="GO" id="GO:0007034">
    <property type="term" value="P:vacuolar transport"/>
    <property type="evidence" value="ECO:0007669"/>
    <property type="project" value="UniProtKB-ARBA"/>
</dbReference>
<reference evidence="5" key="2">
    <citation type="submission" date="2021-01" db="EMBL/GenBank/DDBJ databases">
        <authorList>
            <person name="Schikora-Tamarit M.A."/>
        </authorList>
    </citation>
    <scope>NUCLEOTIDE SEQUENCE</scope>
    <source>
        <strain evidence="5">NCAIM Y.01608</strain>
    </source>
</reference>
<comment type="caution">
    <text evidence="5">The sequence shown here is derived from an EMBL/GenBank/DDBJ whole genome shotgun (WGS) entry which is preliminary data.</text>
</comment>
<dbReference type="InterPro" id="IPR038425">
    <property type="entry name" value="GAT_sf"/>
</dbReference>
<dbReference type="SUPFAM" id="SSF89009">
    <property type="entry name" value="GAT-like domain"/>
    <property type="match status" value="1"/>
</dbReference>
<dbReference type="InterPro" id="IPR004152">
    <property type="entry name" value="GAT_dom"/>
</dbReference>
<dbReference type="CDD" id="cd16980">
    <property type="entry name" value="VHS_Lsb5"/>
    <property type="match status" value="1"/>
</dbReference>
<reference evidence="5" key="1">
    <citation type="journal article" date="2021" name="Open Biol.">
        <title>Shared evolutionary footprints suggest mitochondrial oxidative damage underlies multiple complex I losses in fungi.</title>
        <authorList>
            <person name="Schikora-Tamarit M.A."/>
            <person name="Marcet-Houben M."/>
            <person name="Nosek J."/>
            <person name="Gabaldon T."/>
        </authorList>
    </citation>
    <scope>NUCLEOTIDE SEQUENCE</scope>
    <source>
        <strain evidence="5">NCAIM Y.01608</strain>
    </source>
</reference>
<dbReference type="GO" id="GO:0051666">
    <property type="term" value="P:actin cortical patch localization"/>
    <property type="evidence" value="ECO:0007669"/>
    <property type="project" value="TreeGrafter"/>
</dbReference>
<feature type="region of interest" description="Disordered" evidence="3">
    <location>
        <begin position="165"/>
        <end position="209"/>
    </location>
</feature>
<dbReference type="GO" id="GO:0043130">
    <property type="term" value="F:ubiquitin binding"/>
    <property type="evidence" value="ECO:0007669"/>
    <property type="project" value="InterPro"/>
</dbReference>
<dbReference type="GO" id="GO:0035091">
    <property type="term" value="F:phosphatidylinositol binding"/>
    <property type="evidence" value="ECO:0007669"/>
    <property type="project" value="InterPro"/>
</dbReference>
<dbReference type="Pfam" id="PF03127">
    <property type="entry name" value="GAT"/>
    <property type="match status" value="1"/>
</dbReference>
<organism evidence="5 6">
    <name type="scientific">Ogataea polymorpha</name>
    <dbReference type="NCBI Taxonomy" id="460523"/>
    <lineage>
        <taxon>Eukaryota</taxon>
        <taxon>Fungi</taxon>
        <taxon>Dikarya</taxon>
        <taxon>Ascomycota</taxon>
        <taxon>Saccharomycotina</taxon>
        <taxon>Pichiomycetes</taxon>
        <taxon>Pichiales</taxon>
        <taxon>Pichiaceae</taxon>
        <taxon>Ogataea</taxon>
    </lineage>
</organism>
<dbReference type="PROSITE" id="PS50179">
    <property type="entry name" value="VHS"/>
    <property type="match status" value="1"/>
</dbReference>
<evidence type="ECO:0000313" key="6">
    <source>
        <dbReference type="Proteomes" id="UP000788993"/>
    </source>
</evidence>
<accession>A0A9P8P040</accession>
<proteinExistence type="predicted"/>
<dbReference type="Pfam" id="PF00790">
    <property type="entry name" value="VHS"/>
    <property type="match status" value="1"/>
</dbReference>
<dbReference type="InterPro" id="IPR045007">
    <property type="entry name" value="LSB5"/>
</dbReference>
<gene>
    <name evidence="5" type="ORF">OGATHE_004694</name>
</gene>
<evidence type="ECO:0000313" key="5">
    <source>
        <dbReference type="EMBL" id="KAH3663118.1"/>
    </source>
</evidence>
<dbReference type="EMBL" id="JAEUBD010001266">
    <property type="protein sequence ID" value="KAH3663118.1"/>
    <property type="molecule type" value="Genomic_DNA"/>
</dbReference>
<keyword evidence="6" id="KW-1185">Reference proteome</keyword>